<feature type="chain" id="PRO_5006624271" evidence="2">
    <location>
        <begin position="18"/>
        <end position="131"/>
    </location>
</feature>
<accession>A0A0S4LUW6</accession>
<keyword evidence="2" id="KW-0732">Signal</keyword>
<gene>
    <name evidence="3" type="ORF">COMA1_90070</name>
</gene>
<reference evidence="3 4" key="1">
    <citation type="submission" date="2015-10" db="EMBL/GenBank/DDBJ databases">
        <authorList>
            <person name="Gilbert D.G."/>
        </authorList>
    </citation>
    <scope>NUCLEOTIDE SEQUENCE [LARGE SCALE GENOMIC DNA]</scope>
    <source>
        <strain evidence="3">COMA1</strain>
    </source>
</reference>
<feature type="signal peptide" evidence="2">
    <location>
        <begin position="1"/>
        <end position="17"/>
    </location>
</feature>
<dbReference type="STRING" id="1742972.COMA1_90070"/>
<evidence type="ECO:0000256" key="2">
    <source>
        <dbReference type="SAM" id="SignalP"/>
    </source>
</evidence>
<keyword evidence="1" id="KW-0175">Coiled coil</keyword>
<protein>
    <submittedName>
        <fullName evidence="3">Uncharacterized protein</fullName>
    </submittedName>
</protein>
<proteinExistence type="predicted"/>
<sequence length="131" mass="15283">MIFLLLAILLVPAIAQAEEKIVAVPRDQFIKVLGEVKQNKQFLAESQEWLTKYKDIFEKQRSYVETLEGLNETRKKETELLQEQNAALQKEIEEERQRKADMAWQKQAEWAGYGAAIPTAIIMLRKLVFKF</sequence>
<dbReference type="EMBL" id="CZQA01000015">
    <property type="protein sequence ID" value="CUS39812.1"/>
    <property type="molecule type" value="Genomic_DNA"/>
</dbReference>
<evidence type="ECO:0000313" key="4">
    <source>
        <dbReference type="Proteomes" id="UP000199032"/>
    </source>
</evidence>
<feature type="coiled-coil region" evidence="1">
    <location>
        <begin position="67"/>
        <end position="105"/>
    </location>
</feature>
<organism evidence="3 4">
    <name type="scientific">Candidatus Nitrospira nitrosa</name>
    <dbReference type="NCBI Taxonomy" id="1742972"/>
    <lineage>
        <taxon>Bacteria</taxon>
        <taxon>Pseudomonadati</taxon>
        <taxon>Nitrospirota</taxon>
        <taxon>Nitrospiria</taxon>
        <taxon>Nitrospirales</taxon>
        <taxon>Nitrospiraceae</taxon>
        <taxon>Nitrospira</taxon>
    </lineage>
</organism>
<dbReference type="AlphaFoldDB" id="A0A0S4LUW6"/>
<evidence type="ECO:0000313" key="3">
    <source>
        <dbReference type="EMBL" id="CUS39812.1"/>
    </source>
</evidence>
<dbReference type="Proteomes" id="UP000199032">
    <property type="component" value="Unassembled WGS sequence"/>
</dbReference>
<keyword evidence="4" id="KW-1185">Reference proteome</keyword>
<dbReference type="RefSeq" id="WP_090751381.1">
    <property type="nucleotide sequence ID" value="NZ_CZQA01000015.1"/>
</dbReference>
<name>A0A0S4LUW6_9BACT</name>
<evidence type="ECO:0000256" key="1">
    <source>
        <dbReference type="SAM" id="Coils"/>
    </source>
</evidence>